<dbReference type="PANTHER" id="PTHR35807:SF1">
    <property type="entry name" value="TRANSCRIPTIONAL REGULATOR REDD"/>
    <property type="match status" value="1"/>
</dbReference>
<dbReference type="EMBL" id="FNVT01000027">
    <property type="protein sequence ID" value="SEH02557.1"/>
    <property type="molecule type" value="Genomic_DNA"/>
</dbReference>
<accession>A0A1H6EXH0</accession>
<dbReference type="RefSeq" id="WP_160150702.1">
    <property type="nucleotide sequence ID" value="NZ_FNVT01000027.1"/>
</dbReference>
<dbReference type="CDD" id="cd15831">
    <property type="entry name" value="BTAD"/>
    <property type="match status" value="1"/>
</dbReference>
<dbReference type="PANTHER" id="PTHR35807">
    <property type="entry name" value="TRANSCRIPTIONAL REGULATOR REDD-RELATED"/>
    <property type="match status" value="1"/>
</dbReference>
<dbReference type="Gene3D" id="1.10.10.10">
    <property type="entry name" value="Winged helix-like DNA-binding domain superfamily/Winged helix DNA-binding domain"/>
    <property type="match status" value="1"/>
</dbReference>
<sequence>MEFRLLGSIDACVGDRRLDLGPRKRRFVLAALLLDLNRPVPVERLVDAVWETDPPDSARMTVQGHVYRLRRALVGAEVETDSSGYVLRADPERVDALRFRRLTAEAAREGDEAGAELLEEALGLWLGPALGESRGGKSLEVAAIELEEARLAAIEDLARRRLRLGQPERAITPLRAIVTAAPHQERLVSLLMTAFYRVGRQAEALELYDRTRRLLADQLGVDPGHELRATFASLLTAQA</sequence>
<dbReference type="SUPFAM" id="SSF48452">
    <property type="entry name" value="TPR-like"/>
    <property type="match status" value="1"/>
</dbReference>
<gene>
    <name evidence="7" type="ORF">SAMN05444920_12795</name>
</gene>
<name>A0A1H6EXH0_9ACTN</name>
<dbReference type="InterPro" id="IPR001867">
    <property type="entry name" value="OmpR/PhoB-type_DNA-bd"/>
</dbReference>
<dbReference type="Gene3D" id="1.25.40.10">
    <property type="entry name" value="Tetratricopeptide repeat domain"/>
    <property type="match status" value="1"/>
</dbReference>
<dbReference type="InterPro" id="IPR005158">
    <property type="entry name" value="BTAD"/>
</dbReference>
<feature type="DNA-binding region" description="OmpR/PhoB-type" evidence="5">
    <location>
        <begin position="1"/>
        <end position="89"/>
    </location>
</feature>
<organism evidence="7 8">
    <name type="scientific">Nonomuraea solani</name>
    <dbReference type="NCBI Taxonomy" id="1144553"/>
    <lineage>
        <taxon>Bacteria</taxon>
        <taxon>Bacillati</taxon>
        <taxon>Actinomycetota</taxon>
        <taxon>Actinomycetes</taxon>
        <taxon>Streptosporangiales</taxon>
        <taxon>Streptosporangiaceae</taxon>
        <taxon>Nonomuraea</taxon>
    </lineage>
</organism>
<dbReference type="Pfam" id="PF03704">
    <property type="entry name" value="BTAD"/>
    <property type="match status" value="1"/>
</dbReference>
<dbReference type="GO" id="GO:0000160">
    <property type="term" value="P:phosphorelay signal transduction system"/>
    <property type="evidence" value="ECO:0007669"/>
    <property type="project" value="InterPro"/>
</dbReference>
<dbReference type="SUPFAM" id="SSF46894">
    <property type="entry name" value="C-terminal effector domain of the bipartite response regulators"/>
    <property type="match status" value="1"/>
</dbReference>
<evidence type="ECO:0000313" key="7">
    <source>
        <dbReference type="EMBL" id="SEH02557.1"/>
    </source>
</evidence>
<dbReference type="InterPro" id="IPR051677">
    <property type="entry name" value="AfsR-DnrI-RedD_regulator"/>
</dbReference>
<keyword evidence="8" id="KW-1185">Reference proteome</keyword>
<protein>
    <submittedName>
        <fullName evidence="7">DNA-binding transcriptional activator of the SARP family</fullName>
    </submittedName>
</protein>
<keyword evidence="3 5" id="KW-0238">DNA-binding</keyword>
<dbReference type="SMART" id="SM00862">
    <property type="entry name" value="Trans_reg_C"/>
    <property type="match status" value="1"/>
</dbReference>
<dbReference type="OrthoDB" id="4054020at2"/>
<evidence type="ECO:0000256" key="3">
    <source>
        <dbReference type="ARBA" id="ARBA00023125"/>
    </source>
</evidence>
<evidence type="ECO:0000256" key="2">
    <source>
        <dbReference type="ARBA" id="ARBA00023015"/>
    </source>
</evidence>
<feature type="domain" description="OmpR/PhoB-type" evidence="6">
    <location>
        <begin position="1"/>
        <end position="89"/>
    </location>
</feature>
<dbReference type="AlphaFoldDB" id="A0A1H6EXH0"/>
<dbReference type="PROSITE" id="PS51755">
    <property type="entry name" value="OMPR_PHOB"/>
    <property type="match status" value="1"/>
</dbReference>
<dbReference type="GO" id="GO:0006355">
    <property type="term" value="P:regulation of DNA-templated transcription"/>
    <property type="evidence" value="ECO:0007669"/>
    <property type="project" value="InterPro"/>
</dbReference>
<dbReference type="Pfam" id="PF00486">
    <property type="entry name" value="Trans_reg_C"/>
    <property type="match status" value="1"/>
</dbReference>
<proteinExistence type="inferred from homology"/>
<evidence type="ECO:0000259" key="6">
    <source>
        <dbReference type="PROSITE" id="PS51755"/>
    </source>
</evidence>
<dbReference type="InterPro" id="IPR011990">
    <property type="entry name" value="TPR-like_helical_dom_sf"/>
</dbReference>
<dbReference type="InterPro" id="IPR016032">
    <property type="entry name" value="Sig_transdc_resp-reg_C-effctor"/>
</dbReference>
<keyword evidence="4" id="KW-0804">Transcription</keyword>
<evidence type="ECO:0000256" key="1">
    <source>
        <dbReference type="ARBA" id="ARBA00005820"/>
    </source>
</evidence>
<evidence type="ECO:0000313" key="8">
    <source>
        <dbReference type="Proteomes" id="UP000236732"/>
    </source>
</evidence>
<keyword evidence="2" id="KW-0805">Transcription regulation</keyword>
<dbReference type="Proteomes" id="UP000236732">
    <property type="component" value="Unassembled WGS sequence"/>
</dbReference>
<comment type="similarity">
    <text evidence="1">Belongs to the AfsR/DnrI/RedD regulatory family.</text>
</comment>
<evidence type="ECO:0000256" key="4">
    <source>
        <dbReference type="ARBA" id="ARBA00023163"/>
    </source>
</evidence>
<dbReference type="SMART" id="SM01043">
    <property type="entry name" value="BTAD"/>
    <property type="match status" value="1"/>
</dbReference>
<evidence type="ECO:0000256" key="5">
    <source>
        <dbReference type="PROSITE-ProRule" id="PRU01091"/>
    </source>
</evidence>
<dbReference type="GO" id="GO:0003677">
    <property type="term" value="F:DNA binding"/>
    <property type="evidence" value="ECO:0007669"/>
    <property type="project" value="UniProtKB-UniRule"/>
</dbReference>
<reference evidence="7 8" key="1">
    <citation type="submission" date="2016-10" db="EMBL/GenBank/DDBJ databases">
        <authorList>
            <person name="de Groot N.N."/>
        </authorList>
    </citation>
    <scope>NUCLEOTIDE SEQUENCE [LARGE SCALE GENOMIC DNA]</scope>
    <source>
        <strain evidence="7 8">CGMCC 4.7037</strain>
    </source>
</reference>
<dbReference type="InterPro" id="IPR036388">
    <property type="entry name" value="WH-like_DNA-bd_sf"/>
</dbReference>